<dbReference type="GO" id="GO:0005524">
    <property type="term" value="F:ATP binding"/>
    <property type="evidence" value="ECO:0007669"/>
    <property type="project" value="UniProtKB-KW"/>
</dbReference>
<dbReference type="Proteomes" id="UP000193200">
    <property type="component" value="Unassembled WGS sequence"/>
</dbReference>
<feature type="compositionally biased region" description="Polar residues" evidence="3">
    <location>
        <begin position="319"/>
        <end position="331"/>
    </location>
</feature>
<accession>A0A1Y5TCI1</accession>
<dbReference type="SUPFAM" id="SSF75304">
    <property type="entry name" value="Amidase signature (AS) enzymes"/>
    <property type="match status" value="1"/>
</dbReference>
<name>A0A1Y5TCI1_9PROT</name>
<dbReference type="SMART" id="SM00382">
    <property type="entry name" value="AAA"/>
    <property type="match status" value="1"/>
</dbReference>
<dbReference type="AlphaFoldDB" id="A0A1Y5TCI1"/>
<dbReference type="SUPFAM" id="SSF52540">
    <property type="entry name" value="P-loop containing nucleoside triphosphate hydrolases"/>
    <property type="match status" value="1"/>
</dbReference>
<dbReference type="Gene3D" id="3.40.50.300">
    <property type="entry name" value="P-loop containing nucleotide triphosphate hydrolases"/>
    <property type="match status" value="1"/>
</dbReference>
<dbReference type="EC" id="3.5.1.4" evidence="5"/>
<keyword evidence="2" id="KW-0067">ATP-binding</keyword>
<evidence type="ECO:0000313" key="5">
    <source>
        <dbReference type="EMBL" id="SLN60813.1"/>
    </source>
</evidence>
<dbReference type="InterPro" id="IPR017871">
    <property type="entry name" value="ABC_transporter-like_CS"/>
</dbReference>
<protein>
    <submittedName>
        <fullName evidence="5">Amidase</fullName>
        <ecNumber evidence="5">3.5.1.4</ecNumber>
    </submittedName>
</protein>
<dbReference type="EMBL" id="FWFR01000002">
    <property type="protein sequence ID" value="SLN60813.1"/>
    <property type="molecule type" value="Genomic_DNA"/>
</dbReference>
<dbReference type="Gene3D" id="3.90.1300.10">
    <property type="entry name" value="Amidase signature (AS) domain"/>
    <property type="match status" value="1"/>
</dbReference>
<keyword evidence="6" id="KW-1185">Reference proteome</keyword>
<dbReference type="InterPro" id="IPR003593">
    <property type="entry name" value="AAA+_ATPase"/>
</dbReference>
<evidence type="ECO:0000256" key="1">
    <source>
        <dbReference type="ARBA" id="ARBA00022741"/>
    </source>
</evidence>
<dbReference type="InterPro" id="IPR020556">
    <property type="entry name" value="Amidase_CS"/>
</dbReference>
<dbReference type="Pfam" id="PF00005">
    <property type="entry name" value="ABC_tran"/>
    <property type="match status" value="1"/>
</dbReference>
<dbReference type="GO" id="GO:0004040">
    <property type="term" value="F:amidase activity"/>
    <property type="evidence" value="ECO:0007669"/>
    <property type="project" value="UniProtKB-EC"/>
</dbReference>
<gene>
    <name evidence="5" type="ORF">OCH7691_02686</name>
</gene>
<dbReference type="InterPro" id="IPR003439">
    <property type="entry name" value="ABC_transporter-like_ATP-bd"/>
</dbReference>
<dbReference type="NCBIfam" id="NF005565">
    <property type="entry name" value="PRK07235.1"/>
    <property type="match status" value="1"/>
</dbReference>
<feature type="compositionally biased region" description="Low complexity" evidence="3">
    <location>
        <begin position="308"/>
        <end position="318"/>
    </location>
</feature>
<dbReference type="PROSITE" id="PS00211">
    <property type="entry name" value="ABC_TRANSPORTER_1"/>
    <property type="match status" value="1"/>
</dbReference>
<keyword evidence="5" id="KW-0378">Hydrolase</keyword>
<feature type="region of interest" description="Disordered" evidence="3">
    <location>
        <begin position="251"/>
        <end position="270"/>
    </location>
</feature>
<feature type="domain" description="ABC transporter" evidence="4">
    <location>
        <begin position="8"/>
        <end position="240"/>
    </location>
</feature>
<feature type="compositionally biased region" description="Basic and acidic residues" evidence="3">
    <location>
        <begin position="278"/>
        <end position="299"/>
    </location>
</feature>
<dbReference type="InterPro" id="IPR036928">
    <property type="entry name" value="AS_sf"/>
</dbReference>
<evidence type="ECO:0000256" key="2">
    <source>
        <dbReference type="ARBA" id="ARBA00022840"/>
    </source>
</evidence>
<proteinExistence type="predicted"/>
<dbReference type="InterPro" id="IPR027417">
    <property type="entry name" value="P-loop_NTPase"/>
</dbReference>
<evidence type="ECO:0000256" key="3">
    <source>
        <dbReference type="SAM" id="MobiDB-lite"/>
    </source>
</evidence>
<dbReference type="PANTHER" id="PTHR11895:SF170">
    <property type="entry name" value="AMIDASE"/>
    <property type="match status" value="1"/>
</dbReference>
<dbReference type="GO" id="GO:0016887">
    <property type="term" value="F:ATP hydrolysis activity"/>
    <property type="evidence" value="ECO:0007669"/>
    <property type="project" value="InterPro"/>
</dbReference>
<evidence type="ECO:0000313" key="6">
    <source>
        <dbReference type="Proteomes" id="UP000193200"/>
    </source>
</evidence>
<dbReference type="CDD" id="cd03224">
    <property type="entry name" value="ABC_TM1139_LivF_branched"/>
    <property type="match status" value="1"/>
</dbReference>
<evidence type="ECO:0000259" key="4">
    <source>
        <dbReference type="PROSITE" id="PS50893"/>
    </source>
</evidence>
<keyword evidence="1" id="KW-0547">Nucleotide-binding</keyword>
<feature type="region of interest" description="Disordered" evidence="3">
    <location>
        <begin position="278"/>
        <end position="331"/>
    </location>
</feature>
<dbReference type="InterPro" id="IPR000120">
    <property type="entry name" value="Amidase"/>
</dbReference>
<organism evidence="5 6">
    <name type="scientific">Oceanibacterium hippocampi</name>
    <dbReference type="NCBI Taxonomy" id="745714"/>
    <lineage>
        <taxon>Bacteria</taxon>
        <taxon>Pseudomonadati</taxon>
        <taxon>Pseudomonadota</taxon>
        <taxon>Alphaproteobacteria</taxon>
        <taxon>Sneathiellales</taxon>
        <taxon>Sneathiellaceae</taxon>
        <taxon>Oceanibacterium</taxon>
    </lineage>
</organism>
<reference evidence="5 6" key="1">
    <citation type="submission" date="2017-03" db="EMBL/GenBank/DDBJ databases">
        <authorList>
            <person name="Afonso C.L."/>
            <person name="Miller P.J."/>
            <person name="Scott M.A."/>
            <person name="Spackman E."/>
            <person name="Goraichik I."/>
            <person name="Dimitrov K.M."/>
            <person name="Suarez D.L."/>
            <person name="Swayne D.E."/>
        </authorList>
    </citation>
    <scope>NUCLEOTIDE SEQUENCE [LARGE SCALE GENOMIC DNA]</scope>
    <source>
        <strain evidence="5 6">CECT 7691</strain>
    </source>
</reference>
<dbReference type="PROSITE" id="PS50893">
    <property type="entry name" value="ABC_TRANSPORTER_2"/>
    <property type="match status" value="1"/>
</dbReference>
<dbReference type="Pfam" id="PF01425">
    <property type="entry name" value="Amidase"/>
    <property type="match status" value="1"/>
</dbReference>
<dbReference type="InterPro" id="IPR023631">
    <property type="entry name" value="Amidase_dom"/>
</dbReference>
<sequence>MNTATELLEVKGLHGGYGRIPVLHGIDLAVGSGEIVGVLGHNGMGKSTLLKTIIGLLPAKSGSIRFDGQDIGKLSAHERARRGLGYVPQGRGVFPKLSVRDNLRMAFQEVGGDDENATIERVLDSFPQVRRLIDREGGALSGGEQQLLALARAMMGDPWLLLLDEPTEGIQPSIIEEMEQTLTGLQADRGLSILLVEQNFEFIHALADRVLVLERGRITAEISGADLQQKGRVEEFLGFGAARTTGRMTVARTPPKASPAAATQPAGAPAAAVFDAPLRHPSGERRDPGARLPEAERMPLRPAPPPSRSAVPAGARPATSSTFSPATAKATTMSVKRPTLGQMREMSERLRLSMSDSDLAEYLAVMEPYMEAYDRLAAAPDFLPEVKYPRSPGYRPDASENPLNAWYYKTDIKGAADGPLRGKRIVLKDTVCLAGVPMMNGSSIMEGYVPEIDATIVTRMLDAGATIVGKSHCEYLCLSGGSHTNATGPVHNPYKHGYMAGGSSSGSAVLVATGEVDMAIAGDQGGSIRIPSSNCGTYGMKPTHGLVPYTGVMPVEQTIDHVGPLTANVADNALLLEVLAGEDGLDPRQYKPRTYRYTEALGKGVQGLRIGILREGFGRPESEADVDEKVRAAAERYRELGARVEEISIPDHLLVPDYWTAITVEGLQDMMMHGNTSGTNHRGLFLPSMVDHFANWENRADELSSSLKTCMFLGEYFQTRYRGRFYGKAQNLMRRATLRYKEAFRAYDLLLLPTLPMKAQEIPPPDAALALYVQRAFEMVGNTAPFNSSGFPAMSLPCGMSEGLPVGMMLVGKNYDEMTIYRAAHAFEQLGDWRAM</sequence>
<dbReference type="PROSITE" id="PS00571">
    <property type="entry name" value="AMIDASES"/>
    <property type="match status" value="1"/>
</dbReference>
<dbReference type="PANTHER" id="PTHR11895">
    <property type="entry name" value="TRANSAMIDASE"/>
    <property type="match status" value="1"/>
</dbReference>
<dbReference type="InParanoid" id="A0A1Y5TCI1"/>